<dbReference type="AlphaFoldDB" id="A0A2D4J782"/>
<sequence length="119" mass="13667">MVCSHFKKDFVGHQHPSNSISLFFPCRPMTFNISQLSENEGIGLKCSLCTLLEQGGPHGYVANISLYYEGFLRVEMFKRWLLLKELFELFESCLTFHSPVKVLSQFAFIPNLCPFLVVQ</sequence>
<evidence type="ECO:0000313" key="1">
    <source>
        <dbReference type="EMBL" id="LAA92307.1"/>
    </source>
</evidence>
<name>A0A2D4J782_MICLE</name>
<proteinExistence type="predicted"/>
<accession>A0A2D4J782</accession>
<reference evidence="1" key="1">
    <citation type="submission" date="2017-07" db="EMBL/GenBank/DDBJ databases">
        <authorList>
            <person name="Mikheyev A."/>
            <person name="Grau M."/>
        </authorList>
    </citation>
    <scope>NUCLEOTIDE SEQUENCE</scope>
    <source>
        <tissue evidence="1">Venom_gland</tissue>
    </source>
</reference>
<organism evidence="1">
    <name type="scientific">Micrurus lemniscatus lemniscatus</name>
    <dbReference type="NCBI Taxonomy" id="129467"/>
    <lineage>
        <taxon>Eukaryota</taxon>
        <taxon>Metazoa</taxon>
        <taxon>Chordata</taxon>
        <taxon>Craniata</taxon>
        <taxon>Vertebrata</taxon>
        <taxon>Euteleostomi</taxon>
        <taxon>Lepidosauria</taxon>
        <taxon>Squamata</taxon>
        <taxon>Bifurcata</taxon>
        <taxon>Unidentata</taxon>
        <taxon>Episquamata</taxon>
        <taxon>Toxicofera</taxon>
        <taxon>Serpentes</taxon>
        <taxon>Colubroidea</taxon>
        <taxon>Elapidae</taxon>
        <taxon>Elapinae</taxon>
        <taxon>Micrurus</taxon>
    </lineage>
</organism>
<protein>
    <submittedName>
        <fullName evidence="1">Uncharacterized protein</fullName>
    </submittedName>
</protein>
<dbReference type="EMBL" id="IACK01152848">
    <property type="protein sequence ID" value="LAA92307.1"/>
    <property type="molecule type" value="Transcribed_RNA"/>
</dbReference>
<reference evidence="1" key="2">
    <citation type="submission" date="2017-11" db="EMBL/GenBank/DDBJ databases">
        <title>Coralsnake Venomics: Analyses of Venom Gland Transcriptomes and Proteomes of Six Brazilian Taxa.</title>
        <authorList>
            <person name="Aird S.D."/>
            <person name="Jorge da Silva N."/>
            <person name="Qiu L."/>
            <person name="Villar-Briones A."/>
            <person name="Aparecida-Saddi V."/>
            <person name="Campos-Telles M.P."/>
            <person name="Grau M."/>
            <person name="Mikheyev A.S."/>
        </authorList>
    </citation>
    <scope>NUCLEOTIDE SEQUENCE</scope>
    <source>
        <tissue evidence="1">Venom_gland</tissue>
    </source>
</reference>